<keyword evidence="5 6" id="KW-0804">Transcription</keyword>
<keyword evidence="4 6" id="KW-0731">Sigma factor</keyword>
<dbReference type="InterPro" id="IPR032710">
    <property type="entry name" value="NTF2-like_dom_sf"/>
</dbReference>
<dbReference type="PANTHER" id="PTHR30173:SF36">
    <property type="entry name" value="ECF RNA POLYMERASE SIGMA FACTOR SIGJ"/>
    <property type="match status" value="1"/>
</dbReference>
<dbReference type="InterPro" id="IPR013249">
    <property type="entry name" value="RNA_pol_sigma70_r4_t2"/>
</dbReference>
<dbReference type="Pfam" id="PF08281">
    <property type="entry name" value="Sigma70_r4_2"/>
    <property type="match status" value="1"/>
</dbReference>
<dbReference type="Proteomes" id="UP000280197">
    <property type="component" value="Chromosome"/>
</dbReference>
<dbReference type="NCBIfam" id="TIGR02960">
    <property type="entry name" value="SigX5"/>
    <property type="match status" value="1"/>
</dbReference>
<keyword evidence="6" id="KW-0238">DNA-binding</keyword>
<dbReference type="InterPro" id="IPR036388">
    <property type="entry name" value="WH-like_DNA-bd_sf"/>
</dbReference>
<dbReference type="GO" id="GO:0016987">
    <property type="term" value="F:sigma factor activity"/>
    <property type="evidence" value="ECO:0007669"/>
    <property type="project" value="UniProtKB-KW"/>
</dbReference>
<dbReference type="InterPro" id="IPR014305">
    <property type="entry name" value="RNA_pol_sigma-G_actinobac"/>
</dbReference>
<accession>A0A3S9ICX5</accession>
<comment type="similarity">
    <text evidence="1 6">Belongs to the sigma-70 factor family. ECF subfamily.</text>
</comment>
<sequence>MLGSVDDAEDVVQETYMRAWRSYEAFQGRSSVRTWLHQIATNACLSALSHSSRRFLPSGLGGPADDPMAPPTAAEAPWVQPIPDSLLDPAAIVAARDSLRIALIATLQKLPGRQRAVFVLRDVLEWPASDVAQAMGTSTAAVKSTLQRARARLAQEPPDVEQTVEPGRLSTVLGHYIAAIEEADGAALERLLRVDAKIEATPWRTWFAGRATCVPYLVQQVLGSPGTWRLLPTSANGQPAAVGYLNGRAYGIVVLTVTTTGIARINAFGDPGLVRRFGFPEAV</sequence>
<feature type="domain" description="RNA polymerase sigma factor 70 region 4 type 2" evidence="8">
    <location>
        <begin position="102"/>
        <end position="153"/>
    </location>
</feature>
<dbReference type="GO" id="GO:0006352">
    <property type="term" value="P:DNA-templated transcription initiation"/>
    <property type="evidence" value="ECO:0007669"/>
    <property type="project" value="InterPro"/>
</dbReference>
<protein>
    <recommendedName>
        <fullName evidence="6">RNA polymerase sigma factor</fullName>
    </recommendedName>
</protein>
<evidence type="ECO:0000256" key="5">
    <source>
        <dbReference type="ARBA" id="ARBA00023163"/>
    </source>
</evidence>
<evidence type="ECO:0000256" key="4">
    <source>
        <dbReference type="ARBA" id="ARBA00023082"/>
    </source>
</evidence>
<dbReference type="SUPFAM" id="SSF88946">
    <property type="entry name" value="Sigma2 domain of RNA polymerase sigma factors"/>
    <property type="match status" value="1"/>
</dbReference>
<dbReference type="EMBL" id="CP034463">
    <property type="protein sequence ID" value="AZP22163.1"/>
    <property type="molecule type" value="Genomic_DNA"/>
</dbReference>
<proteinExistence type="inferred from homology"/>
<dbReference type="InterPro" id="IPR000838">
    <property type="entry name" value="RNA_pol_sigma70_ECF_CS"/>
</dbReference>
<evidence type="ECO:0000256" key="6">
    <source>
        <dbReference type="RuleBase" id="RU000716"/>
    </source>
</evidence>
<reference evidence="9 10" key="1">
    <citation type="submission" date="2018-12" db="EMBL/GenBank/DDBJ databases">
        <authorList>
            <person name="Li K."/>
        </authorList>
    </citation>
    <scope>NUCLEOTIDE SEQUENCE [LARGE SCALE GENOMIC DNA]</scope>
    <source>
        <strain evidence="10">CR22</strain>
    </source>
</reference>
<evidence type="ECO:0000259" key="7">
    <source>
        <dbReference type="Pfam" id="PF04542"/>
    </source>
</evidence>
<dbReference type="KEGG" id="saqu:EJC51_42430"/>
<dbReference type="GO" id="GO:0006950">
    <property type="term" value="P:response to stress"/>
    <property type="evidence" value="ECO:0007669"/>
    <property type="project" value="UniProtKB-ARBA"/>
</dbReference>
<dbReference type="InterPro" id="IPR013324">
    <property type="entry name" value="RNA_pol_sigma_r3/r4-like"/>
</dbReference>
<dbReference type="NCBIfam" id="TIGR02937">
    <property type="entry name" value="sigma70-ECF"/>
    <property type="match status" value="1"/>
</dbReference>
<dbReference type="InterPro" id="IPR052704">
    <property type="entry name" value="ECF_Sigma-70_Domain"/>
</dbReference>
<dbReference type="InterPro" id="IPR007627">
    <property type="entry name" value="RNA_pol_sigma70_r2"/>
</dbReference>
<evidence type="ECO:0000313" key="10">
    <source>
        <dbReference type="Proteomes" id="UP000280197"/>
    </source>
</evidence>
<keyword evidence="3 6" id="KW-0805">Transcription regulation</keyword>
<comment type="subunit">
    <text evidence="2">Interacts transiently with the RNA polymerase catalytic core formed by RpoA, RpoB, RpoC and RpoZ (2 alpha, 1 beta, 1 beta' and 1 omega subunit) to form the RNA polymerase holoenzyme that can initiate transcription.</text>
</comment>
<dbReference type="InterPro" id="IPR014284">
    <property type="entry name" value="RNA_pol_sigma-70_dom"/>
</dbReference>
<dbReference type="SUPFAM" id="SSF88659">
    <property type="entry name" value="Sigma3 and sigma4 domains of RNA polymerase sigma factors"/>
    <property type="match status" value="1"/>
</dbReference>
<dbReference type="PANTHER" id="PTHR30173">
    <property type="entry name" value="SIGMA 19 FACTOR"/>
    <property type="match status" value="1"/>
</dbReference>
<feature type="domain" description="RNA polymerase sigma-70 region 2" evidence="7">
    <location>
        <begin position="1"/>
        <end position="53"/>
    </location>
</feature>
<gene>
    <name evidence="9" type="ORF">EJC51_42430</name>
</gene>
<evidence type="ECO:0000256" key="2">
    <source>
        <dbReference type="ARBA" id="ARBA00011344"/>
    </source>
</evidence>
<dbReference type="Gene3D" id="1.10.10.10">
    <property type="entry name" value="Winged helix-like DNA-binding domain superfamily/Winged helix DNA-binding domain"/>
    <property type="match status" value="1"/>
</dbReference>
<dbReference type="Gene3D" id="1.10.1740.10">
    <property type="match status" value="1"/>
</dbReference>
<name>A0A3S9ICX5_9ACTN</name>
<keyword evidence="10" id="KW-1185">Reference proteome</keyword>
<dbReference type="PROSITE" id="PS01063">
    <property type="entry name" value="SIGMA70_ECF"/>
    <property type="match status" value="1"/>
</dbReference>
<dbReference type="GO" id="GO:0003677">
    <property type="term" value="F:DNA binding"/>
    <property type="evidence" value="ECO:0007669"/>
    <property type="project" value="UniProtKB-KW"/>
</dbReference>
<evidence type="ECO:0000259" key="8">
    <source>
        <dbReference type="Pfam" id="PF08281"/>
    </source>
</evidence>
<dbReference type="AlphaFoldDB" id="A0A3S9ICX5"/>
<dbReference type="SUPFAM" id="SSF54427">
    <property type="entry name" value="NTF2-like"/>
    <property type="match status" value="1"/>
</dbReference>
<dbReference type="Pfam" id="PF04542">
    <property type="entry name" value="Sigma70_r2"/>
    <property type="match status" value="1"/>
</dbReference>
<evidence type="ECO:0000313" key="9">
    <source>
        <dbReference type="EMBL" id="AZP22163.1"/>
    </source>
</evidence>
<dbReference type="CDD" id="cd06171">
    <property type="entry name" value="Sigma70_r4"/>
    <property type="match status" value="1"/>
</dbReference>
<dbReference type="NCBIfam" id="NF006089">
    <property type="entry name" value="PRK08241.1"/>
    <property type="match status" value="1"/>
</dbReference>
<evidence type="ECO:0000256" key="1">
    <source>
        <dbReference type="ARBA" id="ARBA00010641"/>
    </source>
</evidence>
<dbReference type="InterPro" id="IPR013325">
    <property type="entry name" value="RNA_pol_sigma_r2"/>
</dbReference>
<organism evidence="9 10">
    <name type="scientific">Streptomyces aquilus</name>
    <dbReference type="NCBI Taxonomy" id="2548456"/>
    <lineage>
        <taxon>Bacteria</taxon>
        <taxon>Bacillati</taxon>
        <taxon>Actinomycetota</taxon>
        <taxon>Actinomycetes</taxon>
        <taxon>Kitasatosporales</taxon>
        <taxon>Streptomycetaceae</taxon>
        <taxon>Streptomyces</taxon>
    </lineage>
</organism>
<evidence type="ECO:0000256" key="3">
    <source>
        <dbReference type="ARBA" id="ARBA00023015"/>
    </source>
</evidence>